<dbReference type="SMART" id="SM00530">
    <property type="entry name" value="HTH_XRE"/>
    <property type="match status" value="1"/>
</dbReference>
<evidence type="ECO:0000313" key="2">
    <source>
        <dbReference type="EMBL" id="SNS73925.1"/>
    </source>
</evidence>
<dbReference type="RefSeq" id="WP_089325957.1">
    <property type="nucleotide sequence ID" value="NZ_FZOR01000008.1"/>
</dbReference>
<keyword evidence="3" id="KW-1185">Reference proteome</keyword>
<evidence type="ECO:0000313" key="3">
    <source>
        <dbReference type="Proteomes" id="UP000198318"/>
    </source>
</evidence>
<protein>
    <submittedName>
        <fullName evidence="2">Helix-turn-helix domain-containing protein</fullName>
    </submittedName>
</protein>
<reference evidence="2 3" key="1">
    <citation type="submission" date="2017-06" db="EMBL/GenBank/DDBJ databases">
        <authorList>
            <person name="Kim H.J."/>
            <person name="Triplett B.A."/>
        </authorList>
    </citation>
    <scope>NUCLEOTIDE SEQUENCE [LARGE SCALE GENOMIC DNA]</scope>
    <source>
        <strain evidence="2 3">DSM 44715</strain>
    </source>
</reference>
<gene>
    <name evidence="2" type="ORF">SAMN05443665_1008166</name>
</gene>
<dbReference type="GO" id="GO:0003677">
    <property type="term" value="F:DNA binding"/>
    <property type="evidence" value="ECO:0007669"/>
    <property type="project" value="InterPro"/>
</dbReference>
<dbReference type="EMBL" id="FZOR01000008">
    <property type="protein sequence ID" value="SNS73925.1"/>
    <property type="molecule type" value="Genomic_DNA"/>
</dbReference>
<dbReference type="InterPro" id="IPR010982">
    <property type="entry name" value="Lambda_DNA-bd_dom_sf"/>
</dbReference>
<dbReference type="Gene3D" id="1.10.260.40">
    <property type="entry name" value="lambda repressor-like DNA-binding domains"/>
    <property type="match status" value="1"/>
</dbReference>
<name>A0A239GYH8_9ACTN</name>
<dbReference type="SUPFAM" id="SSF47413">
    <property type="entry name" value="lambda repressor-like DNA-binding domains"/>
    <property type="match status" value="1"/>
</dbReference>
<sequence>MPPSTTTFGELLRQLMTERGMGVRALARQVPCDPGHISKLCHGRKRPSQETAACLDEILGGDGRLVALVRTTAEVPGHAGSVDSRRAHAGDLDEDDDMQRRRLLQALAALGAASSPAVEAIEHIRDGVDRAIGRDESSHLDDWEETVAEYGYTYLLVPPHMLLRDLAADLVTVQRITGRHSGELRPSWCRVTGGLAALMAKTLCNLQQPRLAREWWITAQHAADASRDLDLALWIRGEQLVHGLYEGRPPAVLLRKADQAAGAGSGSPSGAASRGLLHVRTVRAQLLALEGAHDAATVELQACGEIFRRLPASVTGEVRSVDGWAEDRLRYTEAWVHAHTGDRGRLDAAVARGVEVLPADDPRVRAQLGLLRAAGHVRAGDTTEGVRHAHAVYEAQPAEHRTVMVTSLARTVADAVPPRQRAEPVVAAYRELLAAGSSGPRAIT</sequence>
<dbReference type="InterPro" id="IPR001387">
    <property type="entry name" value="Cro/C1-type_HTH"/>
</dbReference>
<dbReference type="OrthoDB" id="3213425at2"/>
<dbReference type="CDD" id="cd00093">
    <property type="entry name" value="HTH_XRE"/>
    <property type="match status" value="1"/>
</dbReference>
<dbReference type="Proteomes" id="UP000198318">
    <property type="component" value="Unassembled WGS sequence"/>
</dbReference>
<evidence type="ECO:0000259" key="1">
    <source>
        <dbReference type="SMART" id="SM00530"/>
    </source>
</evidence>
<accession>A0A239GYH8</accession>
<proteinExistence type="predicted"/>
<dbReference type="AlphaFoldDB" id="A0A239GYH8"/>
<feature type="domain" description="HTH cro/C1-type" evidence="1">
    <location>
        <begin position="11"/>
        <end position="66"/>
    </location>
</feature>
<organism evidence="2 3">
    <name type="scientific">Actinomadura meyerae</name>
    <dbReference type="NCBI Taxonomy" id="240840"/>
    <lineage>
        <taxon>Bacteria</taxon>
        <taxon>Bacillati</taxon>
        <taxon>Actinomycetota</taxon>
        <taxon>Actinomycetes</taxon>
        <taxon>Streptosporangiales</taxon>
        <taxon>Thermomonosporaceae</taxon>
        <taxon>Actinomadura</taxon>
    </lineage>
</organism>
<dbReference type="Pfam" id="PF13560">
    <property type="entry name" value="HTH_31"/>
    <property type="match status" value="1"/>
</dbReference>